<dbReference type="eggNOG" id="COG0110">
    <property type="taxonomic scope" value="Bacteria"/>
</dbReference>
<reference evidence="1 2" key="1">
    <citation type="submission" date="2007-08" db="EMBL/GenBank/DDBJ databases">
        <authorList>
            <person name="Fulton L."/>
            <person name="Clifton S."/>
            <person name="Fulton B."/>
            <person name="Xu J."/>
            <person name="Minx P."/>
            <person name="Pepin K.H."/>
            <person name="Johnson M."/>
            <person name="Thiruvilangam P."/>
            <person name="Bhonagiri V."/>
            <person name="Nash W.E."/>
            <person name="Mardis E.R."/>
            <person name="Wilson R.K."/>
        </authorList>
    </citation>
    <scope>NUCLEOTIDE SEQUENCE [LARGE SCALE GENOMIC DNA]</scope>
    <source>
        <strain evidence="2">ATCC BAA-613 / DSM 15670 / CCUG 46953 / JCM 12243 / WAL 16351</strain>
    </source>
</reference>
<dbReference type="PANTHER" id="PTHR23416:SF78">
    <property type="entry name" value="LIPOPOLYSACCHARIDE BIOSYNTHESIS O-ACETYL TRANSFERASE WBBJ-RELATED"/>
    <property type="match status" value="1"/>
</dbReference>
<dbReference type="EMBL" id="ABCC02000029">
    <property type="protein sequence ID" value="EDP16573.1"/>
    <property type="molecule type" value="Genomic_DNA"/>
</dbReference>
<dbReference type="SUPFAM" id="SSF51161">
    <property type="entry name" value="Trimeric LpxA-like enzymes"/>
    <property type="match status" value="1"/>
</dbReference>
<dbReference type="CDD" id="cd04647">
    <property type="entry name" value="LbH_MAT_like"/>
    <property type="match status" value="1"/>
</dbReference>
<dbReference type="PANTHER" id="PTHR23416">
    <property type="entry name" value="SIALIC ACID SYNTHASE-RELATED"/>
    <property type="match status" value="1"/>
</dbReference>
<dbReference type="InterPro" id="IPR011004">
    <property type="entry name" value="Trimer_LpxA-like_sf"/>
</dbReference>
<evidence type="ECO:0008006" key="3">
    <source>
        <dbReference type="Google" id="ProtNLM"/>
    </source>
</evidence>
<evidence type="ECO:0000313" key="1">
    <source>
        <dbReference type="EMBL" id="EDP16573.1"/>
    </source>
</evidence>
<dbReference type="InterPro" id="IPR051159">
    <property type="entry name" value="Hexapeptide_acetyltransf"/>
</dbReference>
<comment type="caution">
    <text evidence="1">The sequence shown here is derived from an EMBL/GenBank/DDBJ whole genome shotgun (WGS) entry which is preliminary data.</text>
</comment>
<proteinExistence type="predicted"/>
<name>A8RSJ2_ENTBW</name>
<sequence length="172" mass="18656">MVRGGGVASDIFSNNVRIKGIQPFKKTNIIIGKTGKIEFAGKAFIAGGTTIRVENGVCTFCANFSCNTNCFISCTEKVTFGDNCLLGCYVNVRDSDGHTIILNDVEQVSLKSVEIGKDVWIAANVDILKGVTIGDANVIGYRSCVTKSVNEEHCIIAGYPAKVVRREIDWKR</sequence>
<accession>A8RSJ2</accession>
<dbReference type="HOGENOM" id="CLU_051638_6_2_9"/>
<dbReference type="Gene3D" id="2.160.10.10">
    <property type="entry name" value="Hexapeptide repeat proteins"/>
    <property type="match status" value="1"/>
</dbReference>
<dbReference type="AlphaFoldDB" id="A8RSJ2"/>
<dbReference type="Proteomes" id="UP000005396">
    <property type="component" value="Unassembled WGS sequence"/>
</dbReference>
<dbReference type="PaxDb" id="411902-CLOBOL_03341"/>
<protein>
    <recommendedName>
        <fullName evidence="3">Acyltransferase</fullName>
    </recommendedName>
</protein>
<dbReference type="Pfam" id="PF00132">
    <property type="entry name" value="Hexapep"/>
    <property type="match status" value="1"/>
</dbReference>
<organism evidence="1 2">
    <name type="scientific">Enterocloster bolteae (strain ATCC BAA-613 / DSM 15670 / CCUG 46953 / JCM 12243 / WAL 16351)</name>
    <name type="common">Clostridium bolteae</name>
    <dbReference type="NCBI Taxonomy" id="411902"/>
    <lineage>
        <taxon>Bacteria</taxon>
        <taxon>Bacillati</taxon>
        <taxon>Bacillota</taxon>
        <taxon>Clostridia</taxon>
        <taxon>Lachnospirales</taxon>
        <taxon>Lachnospiraceae</taxon>
        <taxon>Enterocloster</taxon>
    </lineage>
</organism>
<evidence type="ECO:0000313" key="2">
    <source>
        <dbReference type="Proteomes" id="UP000005396"/>
    </source>
</evidence>
<reference evidence="1 2" key="2">
    <citation type="submission" date="2007-09" db="EMBL/GenBank/DDBJ databases">
        <title>Draft genome sequence of Clostridium bolteae (ATCC BAA-613).</title>
        <authorList>
            <person name="Sudarsanam P."/>
            <person name="Ley R."/>
            <person name="Guruge J."/>
            <person name="Turnbaugh P.J."/>
            <person name="Mahowald M."/>
            <person name="Liep D."/>
            <person name="Gordon J."/>
        </authorList>
    </citation>
    <scope>NUCLEOTIDE SEQUENCE [LARGE SCALE GENOMIC DNA]</scope>
    <source>
        <strain evidence="2">ATCC BAA-613 / DSM 15670 / CCUG 46953 / JCM 12243 / WAL 16351</strain>
    </source>
</reference>
<dbReference type="InterPro" id="IPR001451">
    <property type="entry name" value="Hexapep"/>
</dbReference>
<gene>
    <name evidence="1" type="ORF">CLOBOL_03341</name>
</gene>